<dbReference type="KEGG" id="mflg:ABS361_08645"/>
<dbReference type="SUPFAM" id="SSF81901">
    <property type="entry name" value="HCP-like"/>
    <property type="match status" value="1"/>
</dbReference>
<sequence length="260" mass="28266">MGFAAGYSTAYALDPASTTRSPAAAASPVDAFRNGTRLFYEGDKKAAIEQLRRAAESGHPIAQWKLGRIYQMGDGVPANDVKAFEYYNQVANSHADDAPGSPEAAFVASAFVALGSYYLNGIKDTAVKPNVDKARDIFTYAASYFGDPDAQYNLGRLYLESANERDPKQAARWLRLAAKKGHSAAQALLGQLLFVGDDDVPRRSVQGLMWLTIARQTAPQGRGDEWIREAQEQAFSVASEPERRQAVTLAQEWIAKSGSP</sequence>
<dbReference type="PANTHER" id="PTHR11102:SF160">
    <property type="entry name" value="ERAD-ASSOCIATED E3 UBIQUITIN-PROTEIN LIGASE COMPONENT HRD3"/>
    <property type="match status" value="1"/>
</dbReference>
<dbReference type="InterPro" id="IPR050767">
    <property type="entry name" value="Sel1_AlgK"/>
</dbReference>
<name>A0AAU7XFQ2_9HYPH</name>
<accession>A0AAU7XFQ2</accession>
<dbReference type="Pfam" id="PF08238">
    <property type="entry name" value="Sel1"/>
    <property type="match status" value="5"/>
</dbReference>
<gene>
    <name evidence="1" type="ORF">ABS361_08645</name>
</gene>
<dbReference type="SMART" id="SM00671">
    <property type="entry name" value="SEL1"/>
    <property type="match status" value="4"/>
</dbReference>
<dbReference type="AlphaFoldDB" id="A0AAU7XFQ2"/>
<reference evidence="1" key="1">
    <citation type="submission" date="2024-06" db="EMBL/GenBank/DDBJ databases">
        <title>Methylostella associata gen. nov., sp. nov., a novel Ancalomicrobiaceae-affiliated facultatively methylotrophic bacteria that feed on methanotrophs of the genus Methylococcus.</title>
        <authorList>
            <person name="Saltykova V."/>
            <person name="Danilova O.V."/>
            <person name="Oshkin I.Y."/>
            <person name="Belova S.E."/>
            <person name="Pimenov N.V."/>
            <person name="Dedysh S.N."/>
        </authorList>
    </citation>
    <scope>NUCLEOTIDE SEQUENCE</scope>
    <source>
        <strain evidence="1">S20</strain>
    </source>
</reference>
<dbReference type="InterPro" id="IPR011990">
    <property type="entry name" value="TPR-like_helical_dom_sf"/>
</dbReference>
<dbReference type="PANTHER" id="PTHR11102">
    <property type="entry name" value="SEL-1-LIKE PROTEIN"/>
    <property type="match status" value="1"/>
</dbReference>
<dbReference type="EMBL" id="CP158568">
    <property type="protein sequence ID" value="XBY46272.1"/>
    <property type="molecule type" value="Genomic_DNA"/>
</dbReference>
<dbReference type="InterPro" id="IPR006597">
    <property type="entry name" value="Sel1-like"/>
</dbReference>
<organism evidence="1">
    <name type="scientific">Methyloraptor flagellatus</name>
    <dbReference type="NCBI Taxonomy" id="3162530"/>
    <lineage>
        <taxon>Bacteria</taxon>
        <taxon>Pseudomonadati</taxon>
        <taxon>Pseudomonadota</taxon>
        <taxon>Alphaproteobacteria</taxon>
        <taxon>Hyphomicrobiales</taxon>
        <taxon>Ancalomicrobiaceae</taxon>
        <taxon>Methyloraptor</taxon>
    </lineage>
</organism>
<dbReference type="Gene3D" id="1.25.40.10">
    <property type="entry name" value="Tetratricopeptide repeat domain"/>
    <property type="match status" value="2"/>
</dbReference>
<protein>
    <submittedName>
        <fullName evidence="1">Tetratricopeptide repeat protein</fullName>
    </submittedName>
</protein>
<dbReference type="RefSeq" id="WP_407051369.1">
    <property type="nucleotide sequence ID" value="NZ_CP158568.1"/>
</dbReference>
<proteinExistence type="predicted"/>
<evidence type="ECO:0000313" key="1">
    <source>
        <dbReference type="EMBL" id="XBY46272.1"/>
    </source>
</evidence>